<dbReference type="OrthoDB" id="9988524at2759"/>
<sequence>MDQPMQLHRVPNFRDVGKTVNGFLGQKRIREGVIYRSARLDEATPEDRCIIRGELGIKTIIDLRTETELLKQAEKHRRQPNGLVSSLSSTASAHPPRIGGIDYQEIRITGRPFERHLLSQLTWWSFFKVVFLFIFGYRVDAVRIIGQEVLLPRGLLGLCTDTLDHSGAEICAVLSLYTSTQSTPVLVHCTQGKDRTGLVCALILMILGVPIPAIEHDYFLTDTALLSERDERLVEIREIGLTDAWASTAEDMISGMEKHLAQKYGGLGDYLETVGFGEADRAKLREVLLY</sequence>
<dbReference type="GO" id="GO:0004721">
    <property type="term" value="F:phosphoprotein phosphatase activity"/>
    <property type="evidence" value="ECO:0007669"/>
    <property type="project" value="InterPro"/>
</dbReference>
<dbReference type="PANTHER" id="PTHR31126">
    <property type="entry name" value="TYROSINE-PROTEIN PHOSPHATASE"/>
    <property type="match status" value="1"/>
</dbReference>
<evidence type="ECO:0000256" key="1">
    <source>
        <dbReference type="SAM" id="MobiDB-lite"/>
    </source>
</evidence>
<evidence type="ECO:0000259" key="2">
    <source>
        <dbReference type="PROSITE" id="PS50056"/>
    </source>
</evidence>
<feature type="compositionally biased region" description="Polar residues" evidence="1">
    <location>
        <begin position="82"/>
        <end position="92"/>
    </location>
</feature>
<protein>
    <submittedName>
        <fullName evidence="3">Tyrosine-protein phosphatase</fullName>
    </submittedName>
</protein>
<dbReference type="STRING" id="45235.A0A2K3QJB3"/>
<gene>
    <name evidence="3" type="ORF">TCAP_02438</name>
</gene>
<accession>A0A2K3QJB3</accession>
<proteinExistence type="predicted"/>
<keyword evidence="4" id="KW-1185">Reference proteome</keyword>
<dbReference type="AlphaFoldDB" id="A0A2K3QJB3"/>
<feature type="region of interest" description="Disordered" evidence="1">
    <location>
        <begin position="74"/>
        <end position="96"/>
    </location>
</feature>
<dbReference type="SUPFAM" id="SSF52799">
    <property type="entry name" value="(Phosphotyrosine protein) phosphatases II"/>
    <property type="match status" value="1"/>
</dbReference>
<name>A0A2K3QJB3_9HYPO</name>
<organism evidence="3 4">
    <name type="scientific">Tolypocladium capitatum</name>
    <dbReference type="NCBI Taxonomy" id="45235"/>
    <lineage>
        <taxon>Eukaryota</taxon>
        <taxon>Fungi</taxon>
        <taxon>Dikarya</taxon>
        <taxon>Ascomycota</taxon>
        <taxon>Pezizomycotina</taxon>
        <taxon>Sordariomycetes</taxon>
        <taxon>Hypocreomycetidae</taxon>
        <taxon>Hypocreales</taxon>
        <taxon>Ophiocordycipitaceae</taxon>
        <taxon>Tolypocladium</taxon>
    </lineage>
</organism>
<dbReference type="InterPro" id="IPR026893">
    <property type="entry name" value="Tyr/Ser_Pase_IphP-type"/>
</dbReference>
<dbReference type="Gene3D" id="3.90.190.10">
    <property type="entry name" value="Protein tyrosine phosphatase superfamily"/>
    <property type="match status" value="1"/>
</dbReference>
<dbReference type="PROSITE" id="PS50056">
    <property type="entry name" value="TYR_PHOSPHATASE_2"/>
    <property type="match status" value="1"/>
</dbReference>
<dbReference type="Proteomes" id="UP000236621">
    <property type="component" value="Unassembled WGS sequence"/>
</dbReference>
<evidence type="ECO:0000313" key="3">
    <source>
        <dbReference type="EMBL" id="PNY27637.1"/>
    </source>
</evidence>
<dbReference type="EMBL" id="NRSZ01000372">
    <property type="protein sequence ID" value="PNY27637.1"/>
    <property type="molecule type" value="Genomic_DNA"/>
</dbReference>
<dbReference type="InterPro" id="IPR000387">
    <property type="entry name" value="Tyr_Pase_dom"/>
</dbReference>
<comment type="caution">
    <text evidence="3">The sequence shown here is derived from an EMBL/GenBank/DDBJ whole genome shotgun (WGS) entry which is preliminary data.</text>
</comment>
<dbReference type="InterPro" id="IPR029021">
    <property type="entry name" value="Prot-tyrosine_phosphatase-like"/>
</dbReference>
<dbReference type="PROSITE" id="PS00383">
    <property type="entry name" value="TYR_PHOSPHATASE_1"/>
    <property type="match status" value="1"/>
</dbReference>
<dbReference type="Pfam" id="PF13350">
    <property type="entry name" value="Y_phosphatase3"/>
    <property type="match status" value="2"/>
</dbReference>
<dbReference type="InterPro" id="IPR016130">
    <property type="entry name" value="Tyr_Pase_AS"/>
</dbReference>
<feature type="domain" description="Tyrosine specific protein phosphatases" evidence="2">
    <location>
        <begin position="181"/>
        <end position="232"/>
    </location>
</feature>
<dbReference type="PANTHER" id="PTHR31126:SF10">
    <property type="entry name" value="PROTEIN PHOSPHATASE, PUTATIVE (AFU_ORTHOLOGUE AFUA_6G06650)-RELATED"/>
    <property type="match status" value="1"/>
</dbReference>
<reference evidence="3 4" key="1">
    <citation type="submission" date="2017-08" db="EMBL/GenBank/DDBJ databases">
        <title>Harnessing the power of phylogenomics to disentangle the directionality and signatures of interkingdom host jumping in the parasitic fungal genus Tolypocladium.</title>
        <authorList>
            <person name="Quandt C.A."/>
            <person name="Patterson W."/>
            <person name="Spatafora J.W."/>
        </authorList>
    </citation>
    <scope>NUCLEOTIDE SEQUENCE [LARGE SCALE GENOMIC DNA]</scope>
    <source>
        <strain evidence="3 4">CBS 113982</strain>
    </source>
</reference>
<evidence type="ECO:0000313" key="4">
    <source>
        <dbReference type="Proteomes" id="UP000236621"/>
    </source>
</evidence>